<name>R7TAG7_CAPTE</name>
<keyword evidence="5" id="KW-1185">Reference proteome</keyword>
<keyword evidence="1" id="KW-0812">Transmembrane</keyword>
<dbReference type="Gene3D" id="2.60.120.740">
    <property type="match status" value="1"/>
</dbReference>
<dbReference type="EMBL" id="AMQN01014214">
    <property type="status" value="NOT_ANNOTATED_CDS"/>
    <property type="molecule type" value="Genomic_DNA"/>
</dbReference>
<evidence type="ECO:0000256" key="1">
    <source>
        <dbReference type="SAM" id="Phobius"/>
    </source>
</evidence>
<dbReference type="EnsemblMetazoa" id="CapteT211537">
    <property type="protein sequence ID" value="CapteP211537"/>
    <property type="gene ID" value="CapteG211537"/>
</dbReference>
<evidence type="ECO:0008006" key="6">
    <source>
        <dbReference type="Google" id="ProtNLM"/>
    </source>
</evidence>
<reference evidence="4" key="3">
    <citation type="submission" date="2015-06" db="UniProtKB">
        <authorList>
            <consortium name="EnsemblMetazoa"/>
        </authorList>
    </citation>
    <scope>IDENTIFICATION</scope>
</reference>
<evidence type="ECO:0000313" key="5">
    <source>
        <dbReference type="Proteomes" id="UP000014760"/>
    </source>
</evidence>
<dbReference type="CDD" id="cd22823">
    <property type="entry name" value="Gal_Rha_Lectin"/>
    <property type="match status" value="1"/>
</dbReference>
<dbReference type="Proteomes" id="UP000014760">
    <property type="component" value="Unassembled WGS sequence"/>
</dbReference>
<keyword evidence="1" id="KW-1133">Transmembrane helix</keyword>
<dbReference type="InterPro" id="IPR043159">
    <property type="entry name" value="Lectin_gal-bd_sf"/>
</dbReference>
<protein>
    <recommendedName>
        <fullName evidence="6">SUEL-type lectin domain-containing protein</fullName>
    </recommendedName>
</protein>
<accession>R7TAG7</accession>
<reference evidence="5" key="1">
    <citation type="submission" date="2012-12" db="EMBL/GenBank/DDBJ databases">
        <authorList>
            <person name="Hellsten U."/>
            <person name="Grimwood J."/>
            <person name="Chapman J.A."/>
            <person name="Shapiro H."/>
            <person name="Aerts A."/>
            <person name="Otillar R.P."/>
            <person name="Terry A.Y."/>
            <person name="Boore J.L."/>
            <person name="Simakov O."/>
            <person name="Marletaz F."/>
            <person name="Cho S.-J."/>
            <person name="Edsinger-Gonzales E."/>
            <person name="Havlak P."/>
            <person name="Kuo D.-H."/>
            <person name="Larsson T."/>
            <person name="Lv J."/>
            <person name="Arendt D."/>
            <person name="Savage R."/>
            <person name="Osoegawa K."/>
            <person name="de Jong P."/>
            <person name="Lindberg D.R."/>
            <person name="Seaver E.C."/>
            <person name="Weisblat D.A."/>
            <person name="Putnam N.H."/>
            <person name="Grigoriev I.V."/>
            <person name="Rokhsar D.S."/>
        </authorList>
    </citation>
    <scope>NUCLEOTIDE SEQUENCE</scope>
    <source>
        <strain evidence="5">I ESC-2004</strain>
    </source>
</reference>
<dbReference type="PANTHER" id="PTHR46780">
    <property type="entry name" value="PROTEIN EVA-1"/>
    <property type="match status" value="1"/>
</dbReference>
<dbReference type="AlphaFoldDB" id="R7TAG7"/>
<reference evidence="3 5" key="2">
    <citation type="journal article" date="2013" name="Nature">
        <title>Insights into bilaterian evolution from three spiralian genomes.</title>
        <authorList>
            <person name="Simakov O."/>
            <person name="Marletaz F."/>
            <person name="Cho S.J."/>
            <person name="Edsinger-Gonzales E."/>
            <person name="Havlak P."/>
            <person name="Hellsten U."/>
            <person name="Kuo D.H."/>
            <person name="Larsson T."/>
            <person name="Lv J."/>
            <person name="Arendt D."/>
            <person name="Savage R."/>
            <person name="Osoegawa K."/>
            <person name="de Jong P."/>
            <person name="Grimwood J."/>
            <person name="Chapman J.A."/>
            <person name="Shapiro H."/>
            <person name="Aerts A."/>
            <person name="Otillar R.P."/>
            <person name="Terry A.Y."/>
            <person name="Boore J.L."/>
            <person name="Grigoriev I.V."/>
            <person name="Lindberg D.R."/>
            <person name="Seaver E.C."/>
            <person name="Weisblat D.A."/>
            <person name="Putnam N.H."/>
            <person name="Rokhsar D.S."/>
        </authorList>
    </citation>
    <scope>NUCLEOTIDE SEQUENCE</scope>
    <source>
        <strain evidence="3 5">I ESC-2004</strain>
    </source>
</reference>
<evidence type="ECO:0000313" key="4">
    <source>
        <dbReference type="EnsemblMetazoa" id="CapteP211537"/>
    </source>
</evidence>
<feature type="signal peptide" evidence="2">
    <location>
        <begin position="1"/>
        <end position="18"/>
    </location>
</feature>
<feature type="chain" id="PRO_5008786806" description="SUEL-type lectin domain-containing protein" evidence="2">
    <location>
        <begin position="19"/>
        <end position="379"/>
    </location>
</feature>
<gene>
    <name evidence="3" type="ORF">CAPTEDRAFT_211537</name>
</gene>
<keyword evidence="2" id="KW-0732">Signal</keyword>
<evidence type="ECO:0000313" key="3">
    <source>
        <dbReference type="EMBL" id="ELT90699.1"/>
    </source>
</evidence>
<dbReference type="EMBL" id="KB310812">
    <property type="protein sequence ID" value="ELT90699.1"/>
    <property type="molecule type" value="Genomic_DNA"/>
</dbReference>
<dbReference type="HOGENOM" id="CLU_029488_3_0_1"/>
<proteinExistence type="predicted"/>
<sequence>MYVILSVCLFTHIHFCDGLEVSAETYVETCILEDFNAKCGYDEVIAIVGASFGHIRLGRCIKRDLGFFGCLADVTGLLTLHCNGKRSCTVPVEDVASTITLECSQGLSVYLGATYTCIKGVLISSTCDTLEASSAEIYFLTTSIFTERCSTRGYITLVVDESQHVETTLIDLSMNASSTSIQNIRIVDDGIEHTFERHRGATTKPHWGYVSTSSHITLIFKKQTPIAIITYKAVGCVDFNIPSDSYVEKVGQDLTVKCYNTEQSWNLKCIGTRWLGSIGNCISPTEIVIGIIVTATLMMCCIVFGIGLACTKGMKRKYLPNKDYEKCEMVEVDGTIARMLKTDNVQTWQNTMNPTMSSNDHAPVVAMDRDLITVNTNIL</sequence>
<organism evidence="3">
    <name type="scientific">Capitella teleta</name>
    <name type="common">Polychaete worm</name>
    <dbReference type="NCBI Taxonomy" id="283909"/>
    <lineage>
        <taxon>Eukaryota</taxon>
        <taxon>Metazoa</taxon>
        <taxon>Spiralia</taxon>
        <taxon>Lophotrochozoa</taxon>
        <taxon>Annelida</taxon>
        <taxon>Polychaeta</taxon>
        <taxon>Sedentaria</taxon>
        <taxon>Scolecida</taxon>
        <taxon>Capitellidae</taxon>
        <taxon>Capitella</taxon>
    </lineage>
</organism>
<feature type="transmembrane region" description="Helical" evidence="1">
    <location>
        <begin position="287"/>
        <end position="310"/>
    </location>
</feature>
<evidence type="ECO:0000256" key="2">
    <source>
        <dbReference type="SAM" id="SignalP"/>
    </source>
</evidence>
<keyword evidence="1" id="KW-0472">Membrane</keyword>